<dbReference type="InterPro" id="IPR031730">
    <property type="entry name" value="Carbam_trans_C"/>
</dbReference>
<dbReference type="Gene3D" id="3.90.870.20">
    <property type="entry name" value="Carbamoyltransferase, C-terminal domain"/>
    <property type="match status" value="1"/>
</dbReference>
<dbReference type="GO" id="GO:0016740">
    <property type="term" value="F:transferase activity"/>
    <property type="evidence" value="ECO:0007669"/>
    <property type="project" value="UniProtKB-KW"/>
</dbReference>
<organism evidence="4 5">
    <name type="scientific">Kitasatospora viridis</name>
    <dbReference type="NCBI Taxonomy" id="281105"/>
    <lineage>
        <taxon>Bacteria</taxon>
        <taxon>Bacillati</taxon>
        <taxon>Actinomycetota</taxon>
        <taxon>Actinomycetes</taxon>
        <taxon>Kitasatosporales</taxon>
        <taxon>Streptomycetaceae</taxon>
        <taxon>Kitasatospora</taxon>
    </lineage>
</organism>
<evidence type="ECO:0000259" key="2">
    <source>
        <dbReference type="Pfam" id="PF02543"/>
    </source>
</evidence>
<reference evidence="4 5" key="1">
    <citation type="submission" date="2019-06" db="EMBL/GenBank/DDBJ databases">
        <title>Sequencing the genomes of 1000 actinobacteria strains.</title>
        <authorList>
            <person name="Klenk H.-P."/>
        </authorList>
    </citation>
    <scope>NUCLEOTIDE SEQUENCE [LARGE SCALE GENOMIC DNA]</scope>
    <source>
        <strain evidence="4 5">DSM 44826</strain>
    </source>
</reference>
<dbReference type="AlphaFoldDB" id="A0A561T6A6"/>
<dbReference type="Proteomes" id="UP000317940">
    <property type="component" value="Unassembled WGS sequence"/>
</dbReference>
<proteinExistence type="inferred from homology"/>
<keyword evidence="4" id="KW-0808">Transferase</keyword>
<dbReference type="InterPro" id="IPR051338">
    <property type="entry name" value="NodU/CmcH_Carbamoyltrnsfr"/>
</dbReference>
<dbReference type="PANTHER" id="PTHR34847">
    <property type="entry name" value="NODULATION PROTEIN U"/>
    <property type="match status" value="1"/>
</dbReference>
<dbReference type="InterPro" id="IPR038152">
    <property type="entry name" value="Carbam_trans_C_sf"/>
</dbReference>
<evidence type="ECO:0000313" key="4">
    <source>
        <dbReference type="EMBL" id="TWF82638.1"/>
    </source>
</evidence>
<feature type="domain" description="Carbamoyltransferase C-terminal" evidence="3">
    <location>
        <begin position="333"/>
        <end position="487"/>
    </location>
</feature>
<dbReference type="Gene3D" id="3.30.420.40">
    <property type="match status" value="2"/>
</dbReference>
<feature type="domain" description="Carbamoyltransferase" evidence="2">
    <location>
        <begin position="103"/>
        <end position="305"/>
    </location>
</feature>
<dbReference type="EMBL" id="VIWT01000004">
    <property type="protein sequence ID" value="TWF82638.1"/>
    <property type="molecule type" value="Genomic_DNA"/>
</dbReference>
<evidence type="ECO:0000313" key="5">
    <source>
        <dbReference type="Proteomes" id="UP000317940"/>
    </source>
</evidence>
<sequence>MKPSTIGVSCLSHDAALAAVTGDTVAFAAHAERYSRRKNDPALHPALLADAAAYWGSPGELVFYERPVLKRARQLRAGQLRLALTPERTRDRLHGLPGLRGLPVRYVGHHLAHAAGGYFTSPFREAAVVVADAIGEWDTLTVWHARGRELRRIHTTRYPHSLGLFYSAFTQRAGLKPNEEEYIFMGMAAYGEPRHRRVIEQEVLADQRAPRFRLRRNLHRGLGDWRPELRDGPDLAASVQAITEDYLDGLFAWVRRTVPCANLVYSGGVALNCLFNGRLARTGRFDDIWIMPNPGDAGSALGAALARRREFVDWTGPYLGHDIRRPLDPAAVARALVDHTVVGVANGRAEYGPRALGNRSLLADPRGAAVKERVNAIKRRQRFRPFAPIVLEERARDFFAMPCDATPYMQFVVDCRDPASYPAICHVDGTSRVQTVRKDQNPVIHAVITEFERLTGCPMLLNTSLNIRGMPLVNTWQDALDFAERYRVPVF</sequence>
<comment type="caution">
    <text evidence="4">The sequence shown here is derived from an EMBL/GenBank/DDBJ whole genome shotgun (WGS) entry which is preliminary data.</text>
</comment>
<accession>A0A561T6A6</accession>
<dbReference type="PANTHER" id="PTHR34847:SF1">
    <property type="entry name" value="NODULATION PROTEIN U"/>
    <property type="match status" value="1"/>
</dbReference>
<gene>
    <name evidence="4" type="ORF">FHX73_14120</name>
</gene>
<dbReference type="CDD" id="cd24033">
    <property type="entry name" value="ASKHA_NBD_NodU_CmcH-like_N"/>
    <property type="match status" value="1"/>
</dbReference>
<comment type="similarity">
    <text evidence="1">Belongs to the NodU/CmcH family.</text>
</comment>
<dbReference type="InterPro" id="IPR003696">
    <property type="entry name" value="Carbtransf_dom"/>
</dbReference>
<dbReference type="Pfam" id="PF02543">
    <property type="entry name" value="Carbam_trans_N"/>
    <property type="match status" value="1"/>
</dbReference>
<protein>
    <submittedName>
        <fullName evidence="4">Carbamoyltransferase</fullName>
    </submittedName>
</protein>
<dbReference type="SUPFAM" id="SSF53067">
    <property type="entry name" value="Actin-like ATPase domain"/>
    <property type="match status" value="1"/>
</dbReference>
<dbReference type="Pfam" id="PF16861">
    <property type="entry name" value="Carbam_trans_C"/>
    <property type="match status" value="1"/>
</dbReference>
<evidence type="ECO:0000259" key="3">
    <source>
        <dbReference type="Pfam" id="PF16861"/>
    </source>
</evidence>
<name>A0A561T6A6_9ACTN</name>
<dbReference type="OrthoDB" id="9780777at2"/>
<evidence type="ECO:0000256" key="1">
    <source>
        <dbReference type="ARBA" id="ARBA00006129"/>
    </source>
</evidence>
<dbReference type="InterPro" id="IPR043129">
    <property type="entry name" value="ATPase_NBD"/>
</dbReference>
<dbReference type="RefSeq" id="WP_145909929.1">
    <property type="nucleotide sequence ID" value="NZ_BAAAMZ010000017.1"/>
</dbReference>
<keyword evidence="5" id="KW-1185">Reference proteome</keyword>